<dbReference type="Proteomes" id="UP000241209">
    <property type="component" value="Unassembled WGS sequence"/>
</dbReference>
<dbReference type="InterPro" id="IPR029000">
    <property type="entry name" value="Cyclophilin-like_dom_sf"/>
</dbReference>
<dbReference type="InterPro" id="IPR003833">
    <property type="entry name" value="CT_C_D"/>
</dbReference>
<protein>
    <recommendedName>
        <fullName evidence="4">Carboxyltransferase domain-containing protein</fullName>
    </recommendedName>
</protein>
<name>A0A2T4PVV5_9STAP</name>
<dbReference type="InterPro" id="IPR010016">
    <property type="entry name" value="PxpB"/>
</dbReference>
<evidence type="ECO:0000256" key="2">
    <source>
        <dbReference type="ARBA" id="ARBA00022801"/>
    </source>
</evidence>
<dbReference type="Gene3D" id="3.30.1360.40">
    <property type="match status" value="1"/>
</dbReference>
<keyword evidence="1" id="KW-0547">Nucleotide-binding</keyword>
<dbReference type="SUPFAM" id="SSF50891">
    <property type="entry name" value="Cyclophilin-like"/>
    <property type="match status" value="1"/>
</dbReference>
<keyword evidence="2" id="KW-0378">Hydrolase</keyword>
<evidence type="ECO:0000256" key="1">
    <source>
        <dbReference type="ARBA" id="ARBA00022741"/>
    </source>
</evidence>
<accession>A0A2T4PVV5</accession>
<dbReference type="GO" id="GO:0005524">
    <property type="term" value="F:ATP binding"/>
    <property type="evidence" value="ECO:0007669"/>
    <property type="project" value="UniProtKB-KW"/>
</dbReference>
<dbReference type="Pfam" id="PF02682">
    <property type="entry name" value="CT_C_D"/>
    <property type="match status" value="1"/>
</dbReference>
<dbReference type="GO" id="GO:0016787">
    <property type="term" value="F:hydrolase activity"/>
    <property type="evidence" value="ECO:0007669"/>
    <property type="project" value="UniProtKB-KW"/>
</dbReference>
<keyword evidence="3" id="KW-0067">ATP-binding</keyword>
<evidence type="ECO:0000313" key="5">
    <source>
        <dbReference type="EMBL" id="PTI30610.1"/>
    </source>
</evidence>
<proteinExistence type="predicted"/>
<dbReference type="AlphaFoldDB" id="A0A2T4PVV5"/>
<dbReference type="STRING" id="1167632.GCA_000286335_01090"/>
<dbReference type="SMART" id="SM00796">
    <property type="entry name" value="AHS1"/>
    <property type="match status" value="1"/>
</dbReference>
<evidence type="ECO:0000256" key="3">
    <source>
        <dbReference type="ARBA" id="ARBA00022840"/>
    </source>
</evidence>
<reference evidence="5 6" key="1">
    <citation type="journal article" date="2016" name="Front. Microbiol.">
        <title>Comprehensive Phylogenetic Analysis of Bovine Non-aureus Staphylococci Species Based on Whole-Genome Sequencing.</title>
        <authorList>
            <person name="Naushad S."/>
            <person name="Barkema H.W."/>
            <person name="Luby C."/>
            <person name="Condas L.A."/>
            <person name="Nobrega D.B."/>
            <person name="Carson D.A."/>
            <person name="De Buck J."/>
        </authorList>
    </citation>
    <scope>NUCLEOTIDE SEQUENCE [LARGE SCALE GENOMIC DNA]</scope>
    <source>
        <strain evidence="5 6">SNUC 2204</strain>
    </source>
</reference>
<evidence type="ECO:0000313" key="6">
    <source>
        <dbReference type="Proteomes" id="UP000241209"/>
    </source>
</evidence>
<dbReference type="SUPFAM" id="SSF160467">
    <property type="entry name" value="PH0987 N-terminal domain-like"/>
    <property type="match status" value="1"/>
</dbReference>
<dbReference type="PANTHER" id="PTHR34698">
    <property type="entry name" value="5-OXOPROLINASE SUBUNIT B"/>
    <property type="match status" value="1"/>
</dbReference>
<comment type="caution">
    <text evidence="5">The sequence shown here is derived from an EMBL/GenBank/DDBJ whole genome shotgun (WGS) entry which is preliminary data.</text>
</comment>
<dbReference type="RefSeq" id="WP_107556688.1">
    <property type="nucleotide sequence ID" value="NZ_CAURAE010000062.1"/>
</dbReference>
<sequence length="233" mass="26956">MRIYPKGDSALTVISDREPSRQLTHEINEFRLEILNQDMPFIDEVIPSESSLMVVYHPYSMMMNHNINEPYKFMTEFVERIIYQKKKDLNHREVIKKSILIDVVIGGKYGPDFNHLTNLSEEEQRQVLESRTYFVSMIGHTPGCPYLSGLSHRLYSDNCNYKQFIPKGSLCIEKDKLFITTTDTSGDWPVIGWTNVDIFDRKSSECKLKFGDDVILNVVDDLPSKDGGYKPCQ</sequence>
<evidence type="ECO:0000259" key="4">
    <source>
        <dbReference type="SMART" id="SM00796"/>
    </source>
</evidence>
<organism evidence="5 6">
    <name type="scientific">Mammaliicoccus vitulinus</name>
    <dbReference type="NCBI Taxonomy" id="71237"/>
    <lineage>
        <taxon>Bacteria</taxon>
        <taxon>Bacillati</taxon>
        <taxon>Bacillota</taxon>
        <taxon>Bacilli</taxon>
        <taxon>Bacillales</taxon>
        <taxon>Staphylococcaceae</taxon>
        <taxon>Mammaliicoccus</taxon>
    </lineage>
</organism>
<feature type="domain" description="Carboxyltransferase" evidence="4">
    <location>
        <begin position="1"/>
        <end position="208"/>
    </location>
</feature>
<dbReference type="EMBL" id="PZFK01000004">
    <property type="protein sequence ID" value="PTI30610.1"/>
    <property type="molecule type" value="Genomic_DNA"/>
</dbReference>
<dbReference type="Gene3D" id="2.40.100.10">
    <property type="entry name" value="Cyclophilin-like"/>
    <property type="match status" value="1"/>
</dbReference>
<gene>
    <name evidence="5" type="ORF">BU072_02650</name>
</gene>
<dbReference type="PANTHER" id="PTHR34698:SF2">
    <property type="entry name" value="5-OXOPROLINASE SUBUNIT B"/>
    <property type="match status" value="1"/>
</dbReference>